<dbReference type="Proteomes" id="UP000789920">
    <property type="component" value="Unassembled WGS sequence"/>
</dbReference>
<comment type="caution">
    <text evidence="1">The sequence shown here is derived from an EMBL/GenBank/DDBJ whole genome shotgun (WGS) entry which is preliminary data.</text>
</comment>
<dbReference type="EMBL" id="CAJVQC010171677">
    <property type="protein sequence ID" value="CAG8850604.1"/>
    <property type="molecule type" value="Genomic_DNA"/>
</dbReference>
<keyword evidence="2" id="KW-1185">Reference proteome</keyword>
<accession>A0ACA9SX43</accession>
<gene>
    <name evidence="1" type="ORF">RPERSI_LOCUS36175</name>
</gene>
<reference evidence="1" key="1">
    <citation type="submission" date="2021-06" db="EMBL/GenBank/DDBJ databases">
        <authorList>
            <person name="Kallberg Y."/>
            <person name="Tangrot J."/>
            <person name="Rosling A."/>
        </authorList>
    </citation>
    <scope>NUCLEOTIDE SEQUENCE</scope>
    <source>
        <strain evidence="1">MA461A</strain>
    </source>
</reference>
<evidence type="ECO:0000313" key="2">
    <source>
        <dbReference type="Proteomes" id="UP000789920"/>
    </source>
</evidence>
<feature type="non-terminal residue" evidence="1">
    <location>
        <position position="60"/>
    </location>
</feature>
<evidence type="ECO:0000313" key="1">
    <source>
        <dbReference type="EMBL" id="CAG8850604.1"/>
    </source>
</evidence>
<feature type="non-terminal residue" evidence="1">
    <location>
        <position position="1"/>
    </location>
</feature>
<proteinExistence type="predicted"/>
<name>A0ACA9SX43_9GLOM</name>
<sequence>YREYYSQFLLLPWEHGTEALEHLFGISRKILPDFNFYEFFKIQQKVSFRDKISRAGIIDT</sequence>
<protein>
    <submittedName>
        <fullName evidence="1">24566_t:CDS:1</fullName>
    </submittedName>
</protein>
<organism evidence="1 2">
    <name type="scientific">Racocetra persica</name>
    <dbReference type="NCBI Taxonomy" id="160502"/>
    <lineage>
        <taxon>Eukaryota</taxon>
        <taxon>Fungi</taxon>
        <taxon>Fungi incertae sedis</taxon>
        <taxon>Mucoromycota</taxon>
        <taxon>Glomeromycotina</taxon>
        <taxon>Glomeromycetes</taxon>
        <taxon>Diversisporales</taxon>
        <taxon>Gigasporaceae</taxon>
        <taxon>Racocetra</taxon>
    </lineage>
</organism>